<evidence type="ECO:0000256" key="5">
    <source>
        <dbReference type="SAM" id="MobiDB-lite"/>
    </source>
</evidence>
<feature type="region of interest" description="Disordered" evidence="5">
    <location>
        <begin position="119"/>
        <end position="140"/>
    </location>
</feature>
<dbReference type="EMBL" id="JAWDJR010000024">
    <property type="protein sequence ID" value="KAK9952571.1"/>
    <property type="molecule type" value="Genomic_DNA"/>
</dbReference>
<dbReference type="GO" id="GO:0005125">
    <property type="term" value="F:cytokine activity"/>
    <property type="evidence" value="ECO:0007669"/>
    <property type="project" value="UniProtKB-KW"/>
</dbReference>
<evidence type="ECO:0000256" key="4">
    <source>
        <dbReference type="ARBA" id="ARBA00022525"/>
    </source>
</evidence>
<comment type="caution">
    <text evidence="7">The sequence shown here is derived from an EMBL/GenBank/DDBJ whole genome shotgun (WGS) entry which is preliminary data.</text>
</comment>
<comment type="similarity">
    <text evidence="2">Belongs to the IL-6 superfamily.</text>
</comment>
<dbReference type="AlphaFoldDB" id="A0AAW1YX11"/>
<feature type="signal peptide" evidence="6">
    <location>
        <begin position="1"/>
        <end position="23"/>
    </location>
</feature>
<dbReference type="PANTHER" id="PTHR21353">
    <property type="match status" value="1"/>
</dbReference>
<name>A0AAW1YX11_CULAL</name>
<evidence type="ECO:0000313" key="7">
    <source>
        <dbReference type="EMBL" id="KAK9952571.1"/>
    </source>
</evidence>
<evidence type="ECO:0000256" key="3">
    <source>
        <dbReference type="ARBA" id="ARBA00022514"/>
    </source>
</evidence>
<dbReference type="PANTHER" id="PTHR21353:SF9">
    <property type="match status" value="1"/>
</dbReference>
<dbReference type="Gene3D" id="1.20.1250.10">
    <property type="match status" value="1"/>
</dbReference>
<reference evidence="7 8" key="1">
    <citation type="submission" date="2024-05" db="EMBL/GenBank/DDBJ databases">
        <title>A high-quality chromosomal-level genome assembly of Topmouth culter (Culter alburnus).</title>
        <authorList>
            <person name="Zhao H."/>
        </authorList>
    </citation>
    <scope>NUCLEOTIDE SEQUENCE [LARGE SCALE GENOMIC DNA]</scope>
    <source>
        <strain evidence="7">CATC2023</strain>
        <tissue evidence="7">Muscle</tissue>
    </source>
</reference>
<keyword evidence="3" id="KW-0202">Cytokine</keyword>
<keyword evidence="8" id="KW-1185">Reference proteome</keyword>
<dbReference type="Proteomes" id="UP001479290">
    <property type="component" value="Unassembled WGS sequence"/>
</dbReference>
<evidence type="ECO:0000256" key="2">
    <source>
        <dbReference type="ARBA" id="ARBA00007432"/>
    </source>
</evidence>
<feature type="chain" id="PRO_5043340527" evidence="6">
    <location>
        <begin position="24"/>
        <end position="281"/>
    </location>
</feature>
<dbReference type="SUPFAM" id="SSF47266">
    <property type="entry name" value="4-helical cytokines"/>
    <property type="match status" value="1"/>
</dbReference>
<evidence type="ECO:0000256" key="6">
    <source>
        <dbReference type="SAM" id="SignalP"/>
    </source>
</evidence>
<accession>A0AAW1YX11</accession>
<feature type="compositionally biased region" description="Basic and acidic residues" evidence="5">
    <location>
        <begin position="119"/>
        <end position="134"/>
    </location>
</feature>
<proteinExistence type="inferred from homology"/>
<keyword evidence="4" id="KW-0964">Secreted</keyword>
<evidence type="ECO:0000256" key="1">
    <source>
        <dbReference type="ARBA" id="ARBA00004613"/>
    </source>
</evidence>
<gene>
    <name evidence="7" type="ORF">ABG768_018403</name>
</gene>
<dbReference type="GO" id="GO:0005615">
    <property type="term" value="C:extracellular space"/>
    <property type="evidence" value="ECO:0007669"/>
    <property type="project" value="UniProtKB-KW"/>
</dbReference>
<protein>
    <submittedName>
        <fullName evidence="7">Uncharacterized protein</fullName>
    </submittedName>
</protein>
<dbReference type="InterPro" id="IPR009079">
    <property type="entry name" value="4_helix_cytokine-like_core"/>
</dbReference>
<dbReference type="GO" id="GO:0007166">
    <property type="term" value="P:cell surface receptor signaling pathway"/>
    <property type="evidence" value="ECO:0007669"/>
    <property type="project" value="TreeGrafter"/>
</dbReference>
<evidence type="ECO:0000313" key="8">
    <source>
        <dbReference type="Proteomes" id="UP001479290"/>
    </source>
</evidence>
<sequence>MFRRCLTPFCILILLCMVSTYNSAPLGYRGALSFSNSLRLTRTVRSRVQQLMSQYKQQVFCGELFEYRDLKLSTLPAVTVSYQTWLHMQDAERLRLASHFLQTFWTHLERQWQQFERERDATKERREQRRDKQGRPQPTLSQSFVGLQIDLRDLMKNKSRALRVISVAVHLNICERCCPNPGAHQTSGPRPLKRWVSVRFQTNSGAVRMIYERNMDQRHVTEPKTGRRDPIKDRILTHVGFSRHRREFAHHRHQTRVSMQQIICVCDGWIPAGVLTTLHIL</sequence>
<keyword evidence="6" id="KW-0732">Signal</keyword>
<dbReference type="InterPro" id="IPR010681">
    <property type="entry name" value="PRF/CT"/>
</dbReference>
<comment type="subcellular location">
    <subcellularLocation>
        <location evidence="1">Secreted</location>
    </subcellularLocation>
</comment>
<organism evidence="7 8">
    <name type="scientific">Culter alburnus</name>
    <name type="common">Topmouth culter</name>
    <dbReference type="NCBI Taxonomy" id="194366"/>
    <lineage>
        <taxon>Eukaryota</taxon>
        <taxon>Metazoa</taxon>
        <taxon>Chordata</taxon>
        <taxon>Craniata</taxon>
        <taxon>Vertebrata</taxon>
        <taxon>Euteleostomi</taxon>
        <taxon>Actinopterygii</taxon>
        <taxon>Neopterygii</taxon>
        <taxon>Teleostei</taxon>
        <taxon>Ostariophysi</taxon>
        <taxon>Cypriniformes</taxon>
        <taxon>Xenocyprididae</taxon>
        <taxon>Xenocypridinae</taxon>
        <taxon>Culter</taxon>
    </lineage>
</organism>